<feature type="binding site" evidence="6">
    <location>
        <position position="68"/>
    </location>
    <ligand>
        <name>NADP(+)</name>
        <dbReference type="ChEBI" id="CHEBI:58349"/>
    </ligand>
</feature>
<dbReference type="EC" id="1.1.1.49" evidence="6"/>
<dbReference type="Gene3D" id="3.40.50.720">
    <property type="entry name" value="NAD(P)-binding Rossmann-like Domain"/>
    <property type="match status" value="1"/>
</dbReference>
<evidence type="ECO:0000313" key="9">
    <source>
        <dbReference type="EMBL" id="ADH84753.1"/>
    </source>
</evidence>
<keyword evidence="3 6" id="KW-0521">NADP</keyword>
<comment type="catalytic activity">
    <reaction evidence="6">
        <text>D-glucose 6-phosphate + NADP(+) = 6-phospho-D-glucono-1,5-lactone + NADPH + H(+)</text>
        <dbReference type="Rhea" id="RHEA:15841"/>
        <dbReference type="ChEBI" id="CHEBI:15378"/>
        <dbReference type="ChEBI" id="CHEBI:57783"/>
        <dbReference type="ChEBI" id="CHEBI:57955"/>
        <dbReference type="ChEBI" id="CHEBI:58349"/>
        <dbReference type="ChEBI" id="CHEBI:61548"/>
        <dbReference type="EC" id="1.1.1.49"/>
    </reaction>
</comment>
<name>D6Z596_DESAT</name>
<dbReference type="Pfam" id="PF02781">
    <property type="entry name" value="G6PD_C"/>
    <property type="match status" value="1"/>
</dbReference>
<feature type="domain" description="Glucose-6-phosphate dehydrogenase NAD-binding" evidence="7">
    <location>
        <begin position="31"/>
        <end position="213"/>
    </location>
</feature>
<keyword evidence="5 6" id="KW-0119">Carbohydrate metabolism</keyword>
<dbReference type="EMBL" id="CP001940">
    <property type="protein sequence ID" value="ADH84753.1"/>
    <property type="molecule type" value="Genomic_DNA"/>
</dbReference>
<accession>D6Z596</accession>
<evidence type="ECO:0000256" key="5">
    <source>
        <dbReference type="ARBA" id="ARBA00023277"/>
    </source>
</evidence>
<feature type="binding site" evidence="6">
    <location>
        <position position="208"/>
    </location>
    <ligand>
        <name>substrate</name>
    </ligand>
</feature>
<dbReference type="InterPro" id="IPR001282">
    <property type="entry name" value="G6P_DH"/>
</dbReference>
<sequence>MSLQQTDCRQRTTQGSCNLRNSSELPSCSIVIFGASGDLTARKLIPALANLFAHGCLPERFNIVGCGRSAMSHEEFRRHLAEFEPDRQAETSSEGWQRFAANLFYQQLSYDSPDSYRQLAELLNQLDRQRGTAPNRMFYLSVPPALYPVIATQLGPAGLSNQDAAHWSRIVVEKPFGHDLASAQALDQTLHAGFSEEQIFRIDHYLAKETVQNILMLRFANAIFEPLWNRNYVDYVGIISAEKLGVEHRAGFYEQAGVLRDMFQNHMMQLLALTAMEPPSRFKDIQVHDEKTKIFRALKPLNRGRLSDNLVLGQYGPGTIDGREVPGYRQEPGVAPDSLTPTFAAMKLGIDNWRWRGVPFYLVSGKRMPAKESRIVIQFKEVPHSMFNHETAANLLANRLVLEIYPEEKITLNFQAKTPGSKECLHRAEMGFNYERRQGERGAVNFDAYEMVLLDCIIGDHMLFWRQDGVELSWSFLTPILAECESCPETAAKLLQTYPAGTPGPAEAHHWMQLLAN</sequence>
<dbReference type="SUPFAM" id="SSF55347">
    <property type="entry name" value="Glyceraldehyde-3-phosphate dehydrogenase-like, C-terminal domain"/>
    <property type="match status" value="1"/>
</dbReference>
<reference evidence="10" key="1">
    <citation type="submission" date="2010-02" db="EMBL/GenBank/DDBJ databases">
        <title>Complete sequence of Desulfurivibrio alkaliphilus AHT2.</title>
        <authorList>
            <consortium name="US DOE Joint Genome Institute"/>
            <person name="Pitluck S."/>
            <person name="Chertkov O."/>
            <person name="Detter J.C."/>
            <person name="Han C."/>
            <person name="Tapia R."/>
            <person name="Larimer F."/>
            <person name="Land M."/>
            <person name="Hauser L."/>
            <person name="Kyrpides N."/>
            <person name="Mikhailova N."/>
            <person name="Sorokin D.Y."/>
            <person name="Muyzer G."/>
            <person name="Woyke T."/>
        </authorList>
    </citation>
    <scope>NUCLEOTIDE SEQUENCE [LARGE SCALE GENOMIC DNA]</scope>
    <source>
        <strain evidence="10">DSM 19089 / UNIQEM U267 / AHT2</strain>
    </source>
</reference>
<feature type="binding site" evidence="6">
    <location>
        <position position="242"/>
    </location>
    <ligand>
        <name>substrate</name>
    </ligand>
</feature>
<evidence type="ECO:0000256" key="6">
    <source>
        <dbReference type="HAMAP-Rule" id="MF_00966"/>
    </source>
</evidence>
<comment type="caution">
    <text evidence="6">Lacks conserved residue(s) required for the propagation of feature annotation.</text>
</comment>
<proteinExistence type="inferred from homology"/>
<keyword evidence="10" id="KW-1185">Reference proteome</keyword>
<evidence type="ECO:0000256" key="3">
    <source>
        <dbReference type="ARBA" id="ARBA00022857"/>
    </source>
</evidence>
<comment type="similarity">
    <text evidence="6">Belongs to the glucose-6-phosphate dehydrogenase family.</text>
</comment>
<dbReference type="RefSeq" id="WP_013162284.1">
    <property type="nucleotide sequence ID" value="NC_014216.1"/>
</dbReference>
<dbReference type="InParanoid" id="D6Z596"/>
<evidence type="ECO:0000256" key="1">
    <source>
        <dbReference type="ARBA" id="ARBA00004937"/>
    </source>
</evidence>
<evidence type="ECO:0000256" key="2">
    <source>
        <dbReference type="ARBA" id="ARBA00022526"/>
    </source>
</evidence>
<keyword evidence="4 6" id="KW-0560">Oxidoreductase</keyword>
<evidence type="ECO:0000259" key="7">
    <source>
        <dbReference type="Pfam" id="PF00479"/>
    </source>
</evidence>
<dbReference type="PRINTS" id="PR00079">
    <property type="entry name" value="G6PDHDRGNASE"/>
</dbReference>
<dbReference type="HAMAP" id="MF_00966">
    <property type="entry name" value="G6PD"/>
    <property type="match status" value="1"/>
</dbReference>
<feature type="binding site" evidence="6">
    <location>
        <position position="366"/>
    </location>
    <ligand>
        <name>substrate</name>
    </ligand>
</feature>
<comment type="function">
    <text evidence="6">Catalyzes the oxidation of glucose 6-phosphate to 6-phosphogluconolactone.</text>
</comment>
<dbReference type="PIRSF" id="PIRSF000110">
    <property type="entry name" value="G6PD"/>
    <property type="match status" value="1"/>
</dbReference>
<dbReference type="PANTHER" id="PTHR23429:SF0">
    <property type="entry name" value="GLUCOSE-6-PHOSPHATE 1-DEHYDROGENASE"/>
    <property type="match status" value="1"/>
</dbReference>
<dbReference type="UniPathway" id="UPA00115">
    <property type="reaction ID" value="UER00408"/>
</dbReference>
<feature type="binding site" evidence="6">
    <location>
        <position position="204"/>
    </location>
    <ligand>
        <name>substrate</name>
    </ligand>
</feature>
<feature type="binding site" evidence="6">
    <location>
        <position position="261"/>
    </location>
    <ligand>
        <name>substrate</name>
    </ligand>
</feature>
<dbReference type="GO" id="GO:0050661">
    <property type="term" value="F:NADP binding"/>
    <property type="evidence" value="ECO:0007669"/>
    <property type="project" value="UniProtKB-UniRule"/>
</dbReference>
<dbReference type="InterPro" id="IPR036291">
    <property type="entry name" value="NAD(P)-bd_dom_sf"/>
</dbReference>
<dbReference type="InterPro" id="IPR022674">
    <property type="entry name" value="G6P_DH_NAD-bd"/>
</dbReference>
<dbReference type="STRING" id="589865.DaAHT2_0039"/>
<dbReference type="GO" id="GO:0004345">
    <property type="term" value="F:glucose-6-phosphate dehydrogenase activity"/>
    <property type="evidence" value="ECO:0007669"/>
    <property type="project" value="UniProtKB-UniRule"/>
</dbReference>
<evidence type="ECO:0000259" key="8">
    <source>
        <dbReference type="Pfam" id="PF02781"/>
    </source>
</evidence>
<dbReference type="InterPro" id="IPR022675">
    <property type="entry name" value="G6P_DH_C"/>
</dbReference>
<feature type="active site" description="Proton acceptor" evidence="6">
    <location>
        <position position="266"/>
    </location>
</feature>
<evidence type="ECO:0000313" key="10">
    <source>
        <dbReference type="Proteomes" id="UP000001508"/>
    </source>
</evidence>
<feature type="binding site" evidence="6">
    <location>
        <position position="371"/>
    </location>
    <ligand>
        <name>substrate</name>
    </ligand>
</feature>
<dbReference type="KEGG" id="dak:DaAHT2_0039"/>
<dbReference type="NCBIfam" id="TIGR00871">
    <property type="entry name" value="zwf"/>
    <property type="match status" value="1"/>
</dbReference>
<dbReference type="FunCoup" id="D6Z596">
    <property type="interactions" value="351"/>
</dbReference>
<keyword evidence="2 6" id="KW-0313">Glucose metabolism</keyword>
<dbReference type="SUPFAM" id="SSF51735">
    <property type="entry name" value="NAD(P)-binding Rossmann-fold domains"/>
    <property type="match status" value="1"/>
</dbReference>
<organism evidence="9 10">
    <name type="scientific">Desulfurivibrio alkaliphilus (strain DSM 19089 / UNIQEM U267 / AHT2)</name>
    <dbReference type="NCBI Taxonomy" id="589865"/>
    <lineage>
        <taxon>Bacteria</taxon>
        <taxon>Pseudomonadati</taxon>
        <taxon>Thermodesulfobacteriota</taxon>
        <taxon>Desulfobulbia</taxon>
        <taxon>Desulfobulbales</taxon>
        <taxon>Desulfobulbaceae</taxon>
        <taxon>Desulfurivibrio</taxon>
    </lineage>
</organism>
<dbReference type="OrthoDB" id="9802739at2"/>
<dbReference type="eggNOG" id="COG0364">
    <property type="taxonomic scope" value="Bacteria"/>
</dbReference>
<evidence type="ECO:0000256" key="4">
    <source>
        <dbReference type="ARBA" id="ARBA00023002"/>
    </source>
</evidence>
<dbReference type="AlphaFoldDB" id="D6Z596"/>
<dbReference type="PANTHER" id="PTHR23429">
    <property type="entry name" value="GLUCOSE-6-PHOSPHATE 1-DEHYDROGENASE G6PD"/>
    <property type="match status" value="1"/>
</dbReference>
<feature type="binding site" evidence="6">
    <location>
        <position position="174"/>
    </location>
    <ligand>
        <name>NADP(+)</name>
        <dbReference type="ChEBI" id="CHEBI:58349"/>
    </ligand>
</feature>
<dbReference type="Gene3D" id="3.30.360.10">
    <property type="entry name" value="Dihydrodipicolinate Reductase, domain 2"/>
    <property type="match status" value="1"/>
</dbReference>
<dbReference type="GO" id="GO:0005829">
    <property type="term" value="C:cytosol"/>
    <property type="evidence" value="ECO:0007669"/>
    <property type="project" value="TreeGrafter"/>
</dbReference>
<protein>
    <recommendedName>
        <fullName evidence="6">Glucose-6-phosphate 1-dehydrogenase</fullName>
        <shortName evidence="6">G6PD</shortName>
        <ecNumber evidence="6">1.1.1.49</ecNumber>
    </recommendedName>
</protein>
<dbReference type="Pfam" id="PF00479">
    <property type="entry name" value="G6PD_N"/>
    <property type="match status" value="1"/>
</dbReference>
<dbReference type="GO" id="GO:0006006">
    <property type="term" value="P:glucose metabolic process"/>
    <property type="evidence" value="ECO:0007669"/>
    <property type="project" value="UniProtKB-KW"/>
</dbReference>
<gene>
    <name evidence="6" type="primary">zwf</name>
    <name evidence="9" type="ordered locus">DaAHT2_0039</name>
</gene>
<dbReference type="Proteomes" id="UP000001508">
    <property type="component" value="Chromosome"/>
</dbReference>
<dbReference type="HOGENOM" id="CLU_013524_5_1_7"/>
<comment type="pathway">
    <text evidence="1 6">Carbohydrate degradation; pentose phosphate pathway; D-ribulose 5-phosphate from D-glucose 6-phosphate (oxidative stage): step 1/3.</text>
</comment>
<dbReference type="GO" id="GO:0009051">
    <property type="term" value="P:pentose-phosphate shunt, oxidative branch"/>
    <property type="evidence" value="ECO:0007669"/>
    <property type="project" value="TreeGrafter"/>
</dbReference>
<feature type="domain" description="Glucose-6-phosphate dehydrogenase C-terminal" evidence="8">
    <location>
        <begin position="215"/>
        <end position="513"/>
    </location>
</feature>